<accession>A0A918C8Q9</accession>
<evidence type="ECO:0000313" key="2">
    <source>
        <dbReference type="Proteomes" id="UP000610303"/>
    </source>
</evidence>
<organism evidence="1 2">
    <name type="scientific">Agromyces mediolanus</name>
    <name type="common">Corynebacterium mediolanum</name>
    <dbReference type="NCBI Taxonomy" id="41986"/>
    <lineage>
        <taxon>Bacteria</taxon>
        <taxon>Bacillati</taxon>
        <taxon>Actinomycetota</taxon>
        <taxon>Actinomycetes</taxon>
        <taxon>Micrococcales</taxon>
        <taxon>Microbacteriaceae</taxon>
        <taxon>Agromyces</taxon>
    </lineage>
</organism>
<protein>
    <submittedName>
        <fullName evidence="1">Uncharacterized protein</fullName>
    </submittedName>
</protein>
<keyword evidence="2" id="KW-1185">Reference proteome</keyword>
<dbReference type="EMBL" id="BMRJ01000001">
    <property type="protein sequence ID" value="GGR12322.1"/>
    <property type="molecule type" value="Genomic_DNA"/>
</dbReference>
<reference evidence="1" key="2">
    <citation type="submission" date="2020-09" db="EMBL/GenBank/DDBJ databases">
        <authorList>
            <person name="Sun Q."/>
            <person name="Ohkuma M."/>
        </authorList>
    </citation>
    <scope>NUCLEOTIDE SEQUENCE</scope>
    <source>
        <strain evidence="1">JCM 3346</strain>
    </source>
</reference>
<proteinExistence type="predicted"/>
<comment type="caution">
    <text evidence="1">The sequence shown here is derived from an EMBL/GenBank/DDBJ whole genome shotgun (WGS) entry which is preliminary data.</text>
</comment>
<name>A0A918C8Q9_AGRME</name>
<dbReference type="Proteomes" id="UP000610303">
    <property type="component" value="Unassembled WGS sequence"/>
</dbReference>
<gene>
    <name evidence="1" type="ORF">GCM10010196_00910</name>
</gene>
<evidence type="ECO:0000313" key="1">
    <source>
        <dbReference type="EMBL" id="GGR12322.1"/>
    </source>
</evidence>
<dbReference type="AlphaFoldDB" id="A0A918C8Q9"/>
<sequence length="51" mass="5262">MHGTDVVVMPLGVQVAVAAIGQLVLELLPWDGMCEGLAKTGTPPFAATAVW</sequence>
<reference evidence="1" key="1">
    <citation type="journal article" date="2014" name="Int. J. Syst. Evol. Microbiol.">
        <title>Complete genome sequence of Corynebacterium casei LMG S-19264T (=DSM 44701T), isolated from a smear-ripened cheese.</title>
        <authorList>
            <consortium name="US DOE Joint Genome Institute (JGI-PGF)"/>
            <person name="Walter F."/>
            <person name="Albersmeier A."/>
            <person name="Kalinowski J."/>
            <person name="Ruckert C."/>
        </authorList>
    </citation>
    <scope>NUCLEOTIDE SEQUENCE</scope>
    <source>
        <strain evidence="1">JCM 3346</strain>
    </source>
</reference>